<accession>A0A926NGX8</accession>
<dbReference type="Gene3D" id="3.30.110.170">
    <property type="entry name" value="Protein of unknown function (DUF541), domain 1"/>
    <property type="match status" value="1"/>
</dbReference>
<gene>
    <name evidence="1" type="ORF">IC621_11590</name>
</gene>
<reference evidence="1" key="1">
    <citation type="submission" date="2020-09" db="EMBL/GenBank/DDBJ databases">
        <title>A novel bacterium of genus Bacillus, isolated from South China Sea.</title>
        <authorList>
            <person name="Huang H."/>
            <person name="Mo K."/>
            <person name="Hu Y."/>
        </authorList>
    </citation>
    <scope>NUCLEOTIDE SEQUENCE</scope>
    <source>
        <strain evidence="1">IB182487</strain>
    </source>
</reference>
<dbReference type="PANTHER" id="PTHR34387">
    <property type="entry name" value="SLR1258 PROTEIN"/>
    <property type="match status" value="1"/>
</dbReference>
<protein>
    <submittedName>
        <fullName evidence="1">SIMPL domain-containing protein</fullName>
    </submittedName>
</protein>
<dbReference type="Pfam" id="PF04402">
    <property type="entry name" value="SIMPL"/>
    <property type="match status" value="1"/>
</dbReference>
<dbReference type="Gene3D" id="3.30.70.2970">
    <property type="entry name" value="Protein of unknown function (DUF541), domain 2"/>
    <property type="match status" value="1"/>
</dbReference>
<evidence type="ECO:0000313" key="2">
    <source>
        <dbReference type="Proteomes" id="UP000626844"/>
    </source>
</evidence>
<evidence type="ECO:0000313" key="1">
    <source>
        <dbReference type="EMBL" id="MBD1380875.1"/>
    </source>
</evidence>
<dbReference type="Proteomes" id="UP000626844">
    <property type="component" value="Unassembled WGS sequence"/>
</dbReference>
<dbReference type="InterPro" id="IPR052022">
    <property type="entry name" value="26kDa_periplasmic_antigen"/>
</dbReference>
<dbReference type="PANTHER" id="PTHR34387:SF1">
    <property type="entry name" value="PERIPLASMIC IMMUNOGENIC PROTEIN"/>
    <property type="match status" value="1"/>
</dbReference>
<keyword evidence="2" id="KW-1185">Reference proteome</keyword>
<comment type="caution">
    <text evidence="1">The sequence shown here is derived from an EMBL/GenBank/DDBJ whole genome shotgun (WGS) entry which is preliminary data.</text>
</comment>
<dbReference type="RefSeq" id="WP_191158472.1">
    <property type="nucleotide sequence ID" value="NZ_JACXAI010000013.1"/>
</dbReference>
<dbReference type="InterPro" id="IPR007497">
    <property type="entry name" value="SIMPL/DUF541"/>
</dbReference>
<dbReference type="GO" id="GO:0006974">
    <property type="term" value="P:DNA damage response"/>
    <property type="evidence" value="ECO:0007669"/>
    <property type="project" value="TreeGrafter"/>
</dbReference>
<sequence length="225" mass="25241">MYIYPYSQIRSSRKKNSRIIEVQGIGKVEIMPDQALIRLGVITENENASVAQQENTERINKVLSSLKMLGVKEEEIETYSYTVTPVYQYPTNGEKILTGYEVVNLVTVLTSKINEIGIIIDTVIENGANRIESITYEAANLQPPINESLRLASKQALEKAKVIAQSFKVNLIETPVKVVEVSRAPVPQIQYTSFEEGMVKGLSTVVSPRKLEIISELQISFTYQK</sequence>
<proteinExistence type="predicted"/>
<organism evidence="1 2">
    <name type="scientific">Metabacillus arenae</name>
    <dbReference type="NCBI Taxonomy" id="2771434"/>
    <lineage>
        <taxon>Bacteria</taxon>
        <taxon>Bacillati</taxon>
        <taxon>Bacillota</taxon>
        <taxon>Bacilli</taxon>
        <taxon>Bacillales</taxon>
        <taxon>Bacillaceae</taxon>
        <taxon>Metabacillus</taxon>
    </lineage>
</organism>
<dbReference type="EMBL" id="JACXAI010000013">
    <property type="protein sequence ID" value="MBD1380875.1"/>
    <property type="molecule type" value="Genomic_DNA"/>
</dbReference>
<name>A0A926NGX8_9BACI</name>
<dbReference type="AlphaFoldDB" id="A0A926NGX8"/>